<keyword evidence="2" id="KW-1185">Reference proteome</keyword>
<organism evidence="1 2">
    <name type="scientific">Hymenobacter aranciens</name>
    <dbReference type="NCBI Taxonomy" id="3063996"/>
    <lineage>
        <taxon>Bacteria</taxon>
        <taxon>Pseudomonadati</taxon>
        <taxon>Bacteroidota</taxon>
        <taxon>Cytophagia</taxon>
        <taxon>Cytophagales</taxon>
        <taxon>Hymenobacteraceae</taxon>
        <taxon>Hymenobacter</taxon>
    </lineage>
</organism>
<gene>
    <name evidence="1" type="ORF">Q5H93_14840</name>
</gene>
<reference evidence="1" key="1">
    <citation type="submission" date="2023-07" db="EMBL/GenBank/DDBJ databases">
        <authorList>
            <person name="Kim M.K."/>
        </authorList>
    </citation>
    <scope>NUCLEOTIDE SEQUENCE</scope>
    <source>
        <strain evidence="1">ASUV-10-1</strain>
    </source>
</reference>
<sequence length="92" mass="10092">MNAPIHLYTLHTADLGAQGFALALGQNLNREVVLLPLAQLPPPDVLRRQRLRCERVELLEALRVPGTDRTAIHQRLADIDQVLGQEGGPGRG</sequence>
<name>A0ABT9BCP9_9BACT</name>
<dbReference type="RefSeq" id="WP_305007350.1">
    <property type="nucleotide sequence ID" value="NZ_JAUQSY010000009.1"/>
</dbReference>
<evidence type="ECO:0000313" key="2">
    <source>
        <dbReference type="Proteomes" id="UP001176429"/>
    </source>
</evidence>
<evidence type="ECO:0000313" key="1">
    <source>
        <dbReference type="EMBL" id="MDO7876018.1"/>
    </source>
</evidence>
<dbReference type="EMBL" id="JAUQSY010000009">
    <property type="protein sequence ID" value="MDO7876018.1"/>
    <property type="molecule type" value="Genomic_DNA"/>
</dbReference>
<dbReference type="Proteomes" id="UP001176429">
    <property type="component" value="Unassembled WGS sequence"/>
</dbReference>
<proteinExistence type="predicted"/>
<comment type="caution">
    <text evidence="1">The sequence shown here is derived from an EMBL/GenBank/DDBJ whole genome shotgun (WGS) entry which is preliminary data.</text>
</comment>
<protein>
    <submittedName>
        <fullName evidence="1">Uncharacterized protein</fullName>
    </submittedName>
</protein>
<accession>A0ABT9BCP9</accession>